<accession>A0A814L7A1</accession>
<organism evidence="1 3">
    <name type="scientific">Didymodactylos carnosus</name>
    <dbReference type="NCBI Taxonomy" id="1234261"/>
    <lineage>
        <taxon>Eukaryota</taxon>
        <taxon>Metazoa</taxon>
        <taxon>Spiralia</taxon>
        <taxon>Gnathifera</taxon>
        <taxon>Rotifera</taxon>
        <taxon>Eurotatoria</taxon>
        <taxon>Bdelloidea</taxon>
        <taxon>Philodinida</taxon>
        <taxon>Philodinidae</taxon>
        <taxon>Didymodactylos</taxon>
    </lineage>
</organism>
<sequence>MNNENSRLGTCLLNDNRATGSSNVKMEAAQLSIAGGTVGYGFWRSLKNFDNDSACAGVHNRYVYLSLPLVKAKRPQEMENPKDFLEAGRKKYNQFVESRSVNYKQRKEESFNINEFTIKDVHMSEEQKYDSPAPDLQVNKRHTFTTHANSSTASWDNNPQLTVINDQDYVYQSLLSNNKQEDDSDIDFDVIEAFDSPDSSTSSCMCCV</sequence>
<name>A0A814L7A1_9BILA</name>
<reference evidence="1" key="1">
    <citation type="submission" date="2021-02" db="EMBL/GenBank/DDBJ databases">
        <authorList>
            <person name="Nowell W R."/>
        </authorList>
    </citation>
    <scope>NUCLEOTIDE SEQUENCE</scope>
</reference>
<dbReference type="Proteomes" id="UP000681722">
    <property type="component" value="Unassembled WGS sequence"/>
</dbReference>
<keyword evidence="3" id="KW-1185">Reference proteome</keyword>
<dbReference type="AlphaFoldDB" id="A0A814L7A1"/>
<evidence type="ECO:0000313" key="3">
    <source>
        <dbReference type="Proteomes" id="UP000663829"/>
    </source>
</evidence>
<dbReference type="EMBL" id="CAJNOQ010004447">
    <property type="protein sequence ID" value="CAF1059528.1"/>
    <property type="molecule type" value="Genomic_DNA"/>
</dbReference>
<dbReference type="Proteomes" id="UP000663829">
    <property type="component" value="Unassembled WGS sequence"/>
</dbReference>
<evidence type="ECO:0000313" key="2">
    <source>
        <dbReference type="EMBL" id="CAF3828043.1"/>
    </source>
</evidence>
<evidence type="ECO:0000313" key="1">
    <source>
        <dbReference type="EMBL" id="CAF1059528.1"/>
    </source>
</evidence>
<comment type="caution">
    <text evidence="1">The sequence shown here is derived from an EMBL/GenBank/DDBJ whole genome shotgun (WGS) entry which is preliminary data.</text>
</comment>
<dbReference type="EMBL" id="CAJOBC010004447">
    <property type="protein sequence ID" value="CAF3828043.1"/>
    <property type="molecule type" value="Genomic_DNA"/>
</dbReference>
<protein>
    <submittedName>
        <fullName evidence="1">Uncharacterized protein</fullName>
    </submittedName>
</protein>
<gene>
    <name evidence="1" type="ORF">GPM918_LOCUS16704</name>
    <name evidence="2" type="ORF">SRO942_LOCUS16703</name>
</gene>
<proteinExistence type="predicted"/>